<proteinExistence type="inferred from homology"/>
<dbReference type="PANTHER" id="PTHR43133:SF52">
    <property type="entry name" value="ECF RNA POLYMERASE SIGMA FACTOR SIGL"/>
    <property type="match status" value="1"/>
</dbReference>
<evidence type="ECO:0000256" key="4">
    <source>
        <dbReference type="ARBA" id="ARBA00023125"/>
    </source>
</evidence>
<dbReference type="PANTHER" id="PTHR43133">
    <property type="entry name" value="RNA POLYMERASE ECF-TYPE SIGMA FACTO"/>
    <property type="match status" value="1"/>
</dbReference>
<dbReference type="NCBIfam" id="TIGR02937">
    <property type="entry name" value="sigma70-ECF"/>
    <property type="match status" value="1"/>
</dbReference>
<evidence type="ECO:0000313" key="8">
    <source>
        <dbReference type="EMBL" id="PPK70906.1"/>
    </source>
</evidence>
<name>A0A2S6H0F9_9PSEU</name>
<dbReference type="Pfam" id="PF04542">
    <property type="entry name" value="Sigma70_r2"/>
    <property type="match status" value="1"/>
</dbReference>
<dbReference type="InterPro" id="IPR014284">
    <property type="entry name" value="RNA_pol_sigma-70_dom"/>
</dbReference>
<comment type="similarity">
    <text evidence="1">Belongs to the sigma-70 factor family. ECF subfamily.</text>
</comment>
<dbReference type="GO" id="GO:0016987">
    <property type="term" value="F:sigma factor activity"/>
    <property type="evidence" value="ECO:0007669"/>
    <property type="project" value="UniProtKB-KW"/>
</dbReference>
<keyword evidence="3" id="KW-0731">Sigma factor</keyword>
<evidence type="ECO:0000259" key="7">
    <source>
        <dbReference type="Pfam" id="PF04545"/>
    </source>
</evidence>
<keyword evidence="5" id="KW-0804">Transcription</keyword>
<dbReference type="InterPro" id="IPR007627">
    <property type="entry name" value="RNA_pol_sigma70_r2"/>
</dbReference>
<keyword evidence="4" id="KW-0238">DNA-binding</keyword>
<protein>
    <submittedName>
        <fullName evidence="8">RNA polymerase sigma-70 factor (ECF subfamily)</fullName>
    </submittedName>
</protein>
<keyword evidence="2" id="KW-0805">Transcription regulation</keyword>
<comment type="caution">
    <text evidence="8">The sequence shown here is derived from an EMBL/GenBank/DDBJ whole genome shotgun (WGS) entry which is preliminary data.</text>
</comment>
<dbReference type="GO" id="GO:0006352">
    <property type="term" value="P:DNA-templated transcription initiation"/>
    <property type="evidence" value="ECO:0007669"/>
    <property type="project" value="InterPro"/>
</dbReference>
<evidence type="ECO:0000259" key="6">
    <source>
        <dbReference type="Pfam" id="PF04542"/>
    </source>
</evidence>
<dbReference type="OrthoDB" id="9811152at2"/>
<dbReference type="InterPro" id="IPR007630">
    <property type="entry name" value="RNA_pol_sigma70_r4"/>
</dbReference>
<dbReference type="InterPro" id="IPR013324">
    <property type="entry name" value="RNA_pol_sigma_r3/r4-like"/>
</dbReference>
<evidence type="ECO:0000256" key="3">
    <source>
        <dbReference type="ARBA" id="ARBA00023082"/>
    </source>
</evidence>
<reference evidence="8 9" key="1">
    <citation type="submission" date="2018-02" db="EMBL/GenBank/DDBJ databases">
        <title>Genomic Encyclopedia of Archaeal and Bacterial Type Strains, Phase II (KMG-II): from individual species to whole genera.</title>
        <authorList>
            <person name="Goeker M."/>
        </authorList>
    </citation>
    <scope>NUCLEOTIDE SEQUENCE [LARGE SCALE GENOMIC DNA]</scope>
    <source>
        <strain evidence="8 9">YU 961-1</strain>
    </source>
</reference>
<dbReference type="InterPro" id="IPR039425">
    <property type="entry name" value="RNA_pol_sigma-70-like"/>
</dbReference>
<dbReference type="InterPro" id="IPR013325">
    <property type="entry name" value="RNA_pol_sigma_r2"/>
</dbReference>
<dbReference type="SUPFAM" id="SSF88946">
    <property type="entry name" value="Sigma2 domain of RNA polymerase sigma factors"/>
    <property type="match status" value="1"/>
</dbReference>
<dbReference type="AlphaFoldDB" id="A0A2S6H0F9"/>
<dbReference type="InterPro" id="IPR036388">
    <property type="entry name" value="WH-like_DNA-bd_sf"/>
</dbReference>
<evidence type="ECO:0000256" key="1">
    <source>
        <dbReference type="ARBA" id="ARBA00010641"/>
    </source>
</evidence>
<dbReference type="Pfam" id="PF04545">
    <property type="entry name" value="Sigma70_r4"/>
    <property type="match status" value="1"/>
</dbReference>
<keyword evidence="9" id="KW-1185">Reference proteome</keyword>
<dbReference type="GO" id="GO:0003677">
    <property type="term" value="F:DNA binding"/>
    <property type="evidence" value="ECO:0007669"/>
    <property type="project" value="UniProtKB-KW"/>
</dbReference>
<dbReference type="EMBL" id="PTIX01000001">
    <property type="protein sequence ID" value="PPK70906.1"/>
    <property type="molecule type" value="Genomic_DNA"/>
</dbReference>
<dbReference type="RefSeq" id="WP_104475799.1">
    <property type="nucleotide sequence ID" value="NZ_CP154825.1"/>
</dbReference>
<dbReference type="Gene3D" id="1.10.10.10">
    <property type="entry name" value="Winged helix-like DNA-binding domain superfamily/Winged helix DNA-binding domain"/>
    <property type="match status" value="1"/>
</dbReference>
<dbReference type="Gene3D" id="1.10.1740.10">
    <property type="match status" value="1"/>
</dbReference>
<organism evidence="8 9">
    <name type="scientific">Actinokineospora auranticolor</name>
    <dbReference type="NCBI Taxonomy" id="155976"/>
    <lineage>
        <taxon>Bacteria</taxon>
        <taxon>Bacillati</taxon>
        <taxon>Actinomycetota</taxon>
        <taxon>Actinomycetes</taxon>
        <taxon>Pseudonocardiales</taxon>
        <taxon>Pseudonocardiaceae</taxon>
        <taxon>Actinokineospora</taxon>
    </lineage>
</organism>
<sequence length="172" mass="19064">MTVTATGETVDFDTIVAAHRDVLLAHVRGLTRDAHRAEDVVQETWIRAWRHRDRLTEDRGSVRAWLLRVAHNIAVDHHRTRAARPAEVALPEADPTSAPARVDEVIDRVVVDAALDALPEPHRRTVVEVYLADRTAAAAAEALRIPVGTVKSRLHYALRALRDNAPHLTDAA</sequence>
<evidence type="ECO:0000313" key="9">
    <source>
        <dbReference type="Proteomes" id="UP000239203"/>
    </source>
</evidence>
<evidence type="ECO:0000256" key="5">
    <source>
        <dbReference type="ARBA" id="ARBA00023163"/>
    </source>
</evidence>
<dbReference type="Proteomes" id="UP000239203">
    <property type="component" value="Unassembled WGS sequence"/>
</dbReference>
<evidence type="ECO:0000256" key="2">
    <source>
        <dbReference type="ARBA" id="ARBA00023015"/>
    </source>
</evidence>
<dbReference type="SUPFAM" id="SSF88659">
    <property type="entry name" value="Sigma3 and sigma4 domains of RNA polymerase sigma factors"/>
    <property type="match status" value="1"/>
</dbReference>
<feature type="domain" description="RNA polymerase sigma-70 region 2" evidence="6">
    <location>
        <begin position="16"/>
        <end position="82"/>
    </location>
</feature>
<feature type="domain" description="RNA polymerase sigma-70 region 4" evidence="7">
    <location>
        <begin position="114"/>
        <end position="162"/>
    </location>
</feature>
<gene>
    <name evidence="8" type="ORF">CLV40_10192</name>
</gene>
<accession>A0A2S6H0F9</accession>